<evidence type="ECO:0000256" key="5">
    <source>
        <dbReference type="ARBA" id="ARBA00022840"/>
    </source>
</evidence>
<dbReference type="NCBIfam" id="TIGR00420">
    <property type="entry name" value="trmU"/>
    <property type="match status" value="1"/>
</dbReference>
<name>A0A556N6F4_9FLAO</name>
<dbReference type="CDD" id="cd01998">
    <property type="entry name" value="MnmA_TRMU-like"/>
    <property type="match status" value="1"/>
</dbReference>
<dbReference type="InterPro" id="IPR023382">
    <property type="entry name" value="MnmA-like_central_sf"/>
</dbReference>
<keyword evidence="9" id="KW-0963">Cytoplasm</keyword>
<evidence type="ECO:0000256" key="7">
    <source>
        <dbReference type="ARBA" id="ARBA00023157"/>
    </source>
</evidence>
<organism evidence="12 13">
    <name type="scientific">Fluviicola chungangensis</name>
    <dbReference type="NCBI Taxonomy" id="2597671"/>
    <lineage>
        <taxon>Bacteria</taxon>
        <taxon>Pseudomonadati</taxon>
        <taxon>Bacteroidota</taxon>
        <taxon>Flavobacteriia</taxon>
        <taxon>Flavobacteriales</taxon>
        <taxon>Crocinitomicaceae</taxon>
        <taxon>Fluviicola</taxon>
    </lineage>
</organism>
<keyword evidence="13" id="KW-1185">Reference proteome</keyword>
<dbReference type="GO" id="GO:0002143">
    <property type="term" value="P:tRNA wobble position uridine thiolation"/>
    <property type="evidence" value="ECO:0007669"/>
    <property type="project" value="TreeGrafter"/>
</dbReference>
<dbReference type="GO" id="GO:0000049">
    <property type="term" value="F:tRNA binding"/>
    <property type="evidence" value="ECO:0007669"/>
    <property type="project" value="UniProtKB-KW"/>
</dbReference>
<evidence type="ECO:0000256" key="3">
    <source>
        <dbReference type="ARBA" id="ARBA00022694"/>
    </source>
</evidence>
<dbReference type="Pfam" id="PF20258">
    <property type="entry name" value="tRNA_Me_trans_C"/>
    <property type="match status" value="1"/>
</dbReference>
<dbReference type="HAMAP" id="MF_00144">
    <property type="entry name" value="tRNA_thiouridyl_MnmA"/>
    <property type="match status" value="1"/>
</dbReference>
<dbReference type="InterPro" id="IPR046885">
    <property type="entry name" value="MnmA-like_C"/>
</dbReference>
<sequence>MKRVVVGLSGGVDSSVTAHLLQREGYEVIGLFMRNWHDETVTLSNDCPWIDDSNDALLVAEHLGIPFQVLDLSKEYKERIVDYMFAEYEAGRTPNPDVLCNREIKFDVFLKAAMELGADYVATGHYCRKTTTEDGIHHLLAGLDPNKDQSYFLCQLSQEQLSKALFPIGNLQKSEVRAIAKEIGLVTAEKKDSQGLCFVGKISLPEFLQQKLEVKYGKIIEINELEDQFTEYSNIPVNLEHVVELSKEFIYSPNMGQEVEKHIGAHYYTIGQRKGLHIGGRPNPSFVIGIDTETNTVYSGQKDDHPGLNKWALKIETNEMHWINPNFEMNTGDAAEFEIRIRYRQPLQKGTLTRLEDGYYILFDKKQRGIAPGQFAALYLKEELIGSGIISH</sequence>
<comment type="function">
    <text evidence="9">Catalyzes the 2-thiolation of uridine at the wobble position (U34) of tRNA, leading to the formation of s(2)U34.</text>
</comment>
<accession>A0A556N6F4</accession>
<dbReference type="GO" id="GO:0005524">
    <property type="term" value="F:ATP binding"/>
    <property type="evidence" value="ECO:0007669"/>
    <property type="project" value="UniProtKB-KW"/>
</dbReference>
<feature type="active site" description="Cysteine persulfide intermediate" evidence="9">
    <location>
        <position position="197"/>
    </location>
</feature>
<dbReference type="PANTHER" id="PTHR11933">
    <property type="entry name" value="TRNA 5-METHYLAMINOMETHYL-2-THIOURIDYLATE -METHYLTRANSFERASE"/>
    <property type="match status" value="1"/>
</dbReference>
<dbReference type="EC" id="2.8.1.13" evidence="9"/>
<dbReference type="Gene3D" id="2.30.30.280">
    <property type="entry name" value="Adenine nucleotide alpha hydrolases-like domains"/>
    <property type="match status" value="1"/>
</dbReference>
<evidence type="ECO:0000313" key="12">
    <source>
        <dbReference type="EMBL" id="TSJ47681.1"/>
    </source>
</evidence>
<dbReference type="Gene3D" id="3.40.50.620">
    <property type="entry name" value="HUPs"/>
    <property type="match status" value="1"/>
</dbReference>
<dbReference type="SUPFAM" id="SSF52402">
    <property type="entry name" value="Adenine nucleotide alpha hydrolases-like"/>
    <property type="match status" value="1"/>
</dbReference>
<dbReference type="Gene3D" id="2.40.30.10">
    <property type="entry name" value="Translation factors"/>
    <property type="match status" value="1"/>
</dbReference>
<feature type="domain" description="tRNA-specific 2-thiouridylase MnmA-like central" evidence="11">
    <location>
        <begin position="241"/>
        <end position="299"/>
    </location>
</feature>
<reference evidence="12 13" key="1">
    <citation type="submission" date="2019-07" db="EMBL/GenBank/DDBJ databases">
        <authorList>
            <person name="Huq M.A."/>
        </authorList>
    </citation>
    <scope>NUCLEOTIDE SEQUENCE [LARGE SCALE GENOMIC DNA]</scope>
    <source>
        <strain evidence="12 13">MAH-3</strain>
    </source>
</reference>
<feature type="region of interest" description="Interaction with tRNA" evidence="9">
    <location>
        <begin position="342"/>
        <end position="343"/>
    </location>
</feature>
<keyword evidence="7 9" id="KW-1015">Disulfide bond</keyword>
<dbReference type="RefSeq" id="WP_144331216.1">
    <property type="nucleotide sequence ID" value="NZ_VLPL01000001.1"/>
</dbReference>
<keyword evidence="4 9" id="KW-0547">Nucleotide-binding</keyword>
<comment type="subcellular location">
    <subcellularLocation>
        <location evidence="9">Cytoplasm</location>
    </subcellularLocation>
</comment>
<feature type="region of interest" description="Interaction with target base in tRNA" evidence="9">
    <location>
        <begin position="95"/>
        <end position="97"/>
    </location>
</feature>
<feature type="site" description="Interaction with tRNA" evidence="9">
    <location>
        <position position="125"/>
    </location>
</feature>
<dbReference type="PANTHER" id="PTHR11933:SF5">
    <property type="entry name" value="MITOCHONDRIAL TRNA-SPECIFIC 2-THIOURIDYLASE 1"/>
    <property type="match status" value="1"/>
</dbReference>
<feature type="site" description="Interaction with tRNA" evidence="9">
    <location>
        <position position="374"/>
    </location>
</feature>
<keyword evidence="6 9" id="KW-0694">RNA-binding</keyword>
<evidence type="ECO:0000259" key="10">
    <source>
        <dbReference type="Pfam" id="PF20258"/>
    </source>
</evidence>
<feature type="active site" description="Nucleophile" evidence="9">
    <location>
        <position position="100"/>
    </location>
</feature>
<dbReference type="GO" id="GO:0103016">
    <property type="term" value="F:tRNA-uridine 2-sulfurtransferase activity"/>
    <property type="evidence" value="ECO:0007669"/>
    <property type="project" value="UniProtKB-EC"/>
</dbReference>
<feature type="domain" description="tRNA-specific 2-thiouridylase MnmA-like C-terminal" evidence="10">
    <location>
        <begin position="315"/>
        <end position="390"/>
    </location>
</feature>
<dbReference type="InterPro" id="IPR014729">
    <property type="entry name" value="Rossmann-like_a/b/a_fold"/>
</dbReference>
<dbReference type="FunFam" id="3.40.50.620:FF:000115">
    <property type="entry name" value="tRNA-specific 2-thiouridylase MnmA"/>
    <property type="match status" value="1"/>
</dbReference>
<evidence type="ECO:0000259" key="11">
    <source>
        <dbReference type="Pfam" id="PF20259"/>
    </source>
</evidence>
<comment type="catalytic activity">
    <reaction evidence="8 9">
        <text>S-sulfanyl-L-cysteinyl-[protein] + uridine(34) in tRNA + AH2 + ATP = 2-thiouridine(34) in tRNA + L-cysteinyl-[protein] + A + AMP + diphosphate + H(+)</text>
        <dbReference type="Rhea" id="RHEA:47032"/>
        <dbReference type="Rhea" id="RHEA-COMP:10131"/>
        <dbReference type="Rhea" id="RHEA-COMP:11726"/>
        <dbReference type="Rhea" id="RHEA-COMP:11727"/>
        <dbReference type="Rhea" id="RHEA-COMP:11728"/>
        <dbReference type="ChEBI" id="CHEBI:13193"/>
        <dbReference type="ChEBI" id="CHEBI:15378"/>
        <dbReference type="ChEBI" id="CHEBI:17499"/>
        <dbReference type="ChEBI" id="CHEBI:29950"/>
        <dbReference type="ChEBI" id="CHEBI:30616"/>
        <dbReference type="ChEBI" id="CHEBI:33019"/>
        <dbReference type="ChEBI" id="CHEBI:61963"/>
        <dbReference type="ChEBI" id="CHEBI:65315"/>
        <dbReference type="ChEBI" id="CHEBI:87170"/>
        <dbReference type="ChEBI" id="CHEBI:456215"/>
        <dbReference type="EC" id="2.8.1.13"/>
    </reaction>
</comment>
<evidence type="ECO:0000256" key="6">
    <source>
        <dbReference type="ARBA" id="ARBA00022884"/>
    </source>
</evidence>
<evidence type="ECO:0000256" key="8">
    <source>
        <dbReference type="ARBA" id="ARBA00051542"/>
    </source>
</evidence>
<feature type="disulfide bond" description="Alternate" evidence="9">
    <location>
        <begin position="100"/>
        <end position="197"/>
    </location>
</feature>
<dbReference type="Proteomes" id="UP000316008">
    <property type="component" value="Unassembled WGS sequence"/>
</dbReference>
<dbReference type="InterPro" id="IPR004506">
    <property type="entry name" value="MnmA-like"/>
</dbReference>
<gene>
    <name evidence="9 12" type="primary">mnmA</name>
    <name evidence="12" type="ORF">FO442_00715</name>
</gene>
<comment type="similarity">
    <text evidence="9">Belongs to the MnmA/TRMU family.</text>
</comment>
<dbReference type="Pfam" id="PF20259">
    <property type="entry name" value="tRNA_Me_trans_M"/>
    <property type="match status" value="1"/>
</dbReference>
<proteinExistence type="inferred from homology"/>
<dbReference type="GO" id="GO:0005737">
    <property type="term" value="C:cytoplasm"/>
    <property type="evidence" value="ECO:0007669"/>
    <property type="project" value="UniProtKB-SubCell"/>
</dbReference>
<feature type="region of interest" description="Interaction with tRNA" evidence="9">
    <location>
        <begin position="147"/>
        <end position="149"/>
    </location>
</feature>
<dbReference type="InterPro" id="IPR046884">
    <property type="entry name" value="MnmA-like_central"/>
</dbReference>
<evidence type="ECO:0000256" key="2">
    <source>
        <dbReference type="ARBA" id="ARBA00022679"/>
    </source>
</evidence>
<evidence type="ECO:0000256" key="1">
    <source>
        <dbReference type="ARBA" id="ARBA00022555"/>
    </source>
</evidence>
<dbReference type="FunFam" id="2.30.30.280:FF:000001">
    <property type="entry name" value="tRNA-specific 2-thiouridylase MnmA"/>
    <property type="match status" value="1"/>
</dbReference>
<keyword evidence="3 9" id="KW-0819">tRNA processing</keyword>
<dbReference type="NCBIfam" id="NF001138">
    <property type="entry name" value="PRK00143.1"/>
    <property type="match status" value="1"/>
</dbReference>
<evidence type="ECO:0000256" key="9">
    <source>
        <dbReference type="HAMAP-Rule" id="MF_00144"/>
    </source>
</evidence>
<dbReference type="OrthoDB" id="9800696at2"/>
<protein>
    <recommendedName>
        <fullName evidence="9">tRNA-specific 2-thiouridylase MnmA</fullName>
        <ecNumber evidence="9">2.8.1.13</ecNumber>
    </recommendedName>
</protein>
<keyword evidence="2 9" id="KW-0808">Transferase</keyword>
<keyword evidence="1 9" id="KW-0820">tRNA-binding</keyword>
<evidence type="ECO:0000313" key="13">
    <source>
        <dbReference type="Proteomes" id="UP000316008"/>
    </source>
</evidence>
<evidence type="ECO:0000256" key="4">
    <source>
        <dbReference type="ARBA" id="ARBA00022741"/>
    </source>
</evidence>
<feature type="binding site" evidence="9">
    <location>
        <position position="33"/>
    </location>
    <ligand>
        <name>ATP</name>
        <dbReference type="ChEBI" id="CHEBI:30616"/>
    </ligand>
</feature>
<comment type="caution">
    <text evidence="12">The sequence shown here is derived from an EMBL/GenBank/DDBJ whole genome shotgun (WGS) entry which is preliminary data.</text>
</comment>
<keyword evidence="5 9" id="KW-0067">ATP-binding</keyword>
<dbReference type="AlphaFoldDB" id="A0A556N6F4"/>
<feature type="binding site" evidence="9">
    <location>
        <position position="124"/>
    </location>
    <ligand>
        <name>ATP</name>
        <dbReference type="ChEBI" id="CHEBI:30616"/>
    </ligand>
</feature>
<feature type="binding site" evidence="9">
    <location>
        <begin position="7"/>
        <end position="14"/>
    </location>
    <ligand>
        <name>ATP</name>
        <dbReference type="ChEBI" id="CHEBI:30616"/>
    </ligand>
</feature>
<dbReference type="EMBL" id="VLPL01000001">
    <property type="protein sequence ID" value="TSJ47681.1"/>
    <property type="molecule type" value="Genomic_DNA"/>
</dbReference>
<dbReference type="Pfam" id="PF03054">
    <property type="entry name" value="tRNA_Me_trans"/>
    <property type="match status" value="1"/>
</dbReference>